<keyword evidence="2" id="KW-0812">Transmembrane</keyword>
<evidence type="ECO:0000313" key="4">
    <source>
        <dbReference type="Proteomes" id="UP000320707"/>
    </source>
</evidence>
<feature type="region of interest" description="Disordered" evidence="1">
    <location>
        <begin position="66"/>
        <end position="89"/>
    </location>
</feature>
<feature type="transmembrane region" description="Helical" evidence="2">
    <location>
        <begin position="6"/>
        <end position="30"/>
    </location>
</feature>
<protein>
    <submittedName>
        <fullName evidence="3">Cytochrome P450 monooxygenase BOA3</fullName>
    </submittedName>
</protein>
<keyword evidence="3" id="KW-0560">Oxidoreductase</keyword>
<dbReference type="Proteomes" id="UP000320707">
    <property type="component" value="Unassembled WGS sequence"/>
</dbReference>
<organism evidence="3 4">
    <name type="scientific">Fusarium oxysporum f. sp. cubense</name>
    <dbReference type="NCBI Taxonomy" id="61366"/>
    <lineage>
        <taxon>Eukaryota</taxon>
        <taxon>Fungi</taxon>
        <taxon>Dikarya</taxon>
        <taxon>Ascomycota</taxon>
        <taxon>Pezizomycotina</taxon>
        <taxon>Sordariomycetes</taxon>
        <taxon>Hypocreomycetidae</taxon>
        <taxon>Hypocreales</taxon>
        <taxon>Nectriaceae</taxon>
        <taxon>Fusarium</taxon>
        <taxon>Fusarium oxysporum species complex</taxon>
    </lineage>
</organism>
<dbReference type="AlphaFoldDB" id="A0A559LH89"/>
<evidence type="ECO:0000256" key="1">
    <source>
        <dbReference type="SAM" id="MobiDB-lite"/>
    </source>
</evidence>
<gene>
    <name evidence="3" type="primary">BOA3-1</name>
    <name evidence="3" type="ORF">Focb16_v005750</name>
</gene>
<comment type="caution">
    <text evidence="3">The sequence shown here is derived from an EMBL/GenBank/DDBJ whole genome shotgun (WGS) entry which is preliminary data.</text>
</comment>
<reference evidence="3 4" key="1">
    <citation type="journal article" date="2019" name="Microbiol. Resour. Announc.">
        <title>High-quality draft genome sequence of Fusarium oxysporum f. sp. cubense strain 160527, a causal agent of Panama disease.</title>
        <authorList>
            <person name="Asai S."/>
            <person name="Ayukawa Y."/>
            <person name="Gan P."/>
            <person name="Masuda S."/>
            <person name="Komatsu K."/>
            <person name="Shirasu K."/>
            <person name="Arie T."/>
        </authorList>
    </citation>
    <scope>NUCLEOTIDE SEQUENCE [LARGE SCALE GENOMIC DNA]</scope>
    <source>
        <strain evidence="3 4">160527</strain>
    </source>
</reference>
<dbReference type="EMBL" id="SRMI01000003">
    <property type="protein sequence ID" value="TVY73638.1"/>
    <property type="molecule type" value="Genomic_DNA"/>
</dbReference>
<proteinExistence type="predicted"/>
<keyword evidence="2" id="KW-1133">Transmembrane helix</keyword>
<keyword evidence="3" id="KW-0503">Monooxygenase</keyword>
<name>A0A559LH89_FUSOC</name>
<accession>A0A559LH89</accession>
<dbReference type="GO" id="GO:0004497">
    <property type="term" value="F:monooxygenase activity"/>
    <property type="evidence" value="ECO:0007669"/>
    <property type="project" value="UniProtKB-KW"/>
</dbReference>
<keyword evidence="2" id="KW-0472">Membrane</keyword>
<evidence type="ECO:0000313" key="3">
    <source>
        <dbReference type="EMBL" id="TVY73638.1"/>
    </source>
</evidence>
<evidence type="ECO:0000256" key="2">
    <source>
        <dbReference type="SAM" id="Phobius"/>
    </source>
</evidence>
<sequence>MAYSILKGLLYIATIGSIWIVLLFIYRLFLHPLARYPGPRLAACSQLWFIQAWTGGRYHPQPLFRHNPSFGKQNKKATTKNQQLHLHRT</sequence>